<sequence>MKSVHQKENFTATQNACNLCAPLGAAFAFKGIANAMPLLHGSQGCSTYIRRYMISHFKEPLDIACSNFGEETAIFGGGANLKLAIDNIRKQYHPELIGVATTCLSETIGDDVPMFIKAYRDACRDDALPALVHVSTPSYQGTHMQGFHGAVRALISTLAESTGACGSPSINLFPGMMSPADLRCLKTIMTDFDLDCTLVPDYSDTLNGPLWTEYQQIPEGGTPVSALRRMGDATISIECGLVLAGEKETAGTWLKEHFDVPLHRIGLPIGIRQSDRFFELLSTISGRPVPKIYTGQRGRLLDAMVDGHKHLNGVRAALFGEEDLVAGLAAFCAEVGIIPVLCATGGGNGRFAQAVRCVVPEACHDRMQIMEDVDFVTIEKTLEKIGVDLLIGHSKGYTMSRRLKRPLIRVGFPVHDRVDGSRLLHLGYRGAQQLFDRIANTVIEKKQEKSTVGYTYM</sequence>
<dbReference type="GO" id="GO:0016163">
    <property type="term" value="F:nitrogenase activity"/>
    <property type="evidence" value="ECO:0007669"/>
    <property type="project" value="InterPro"/>
</dbReference>
<dbReference type="RefSeq" id="WP_155318956.1">
    <property type="nucleotide sequence ID" value="NZ_AP021874.1"/>
</dbReference>
<evidence type="ECO:0000313" key="6">
    <source>
        <dbReference type="Proteomes" id="UP000427906"/>
    </source>
</evidence>
<organism evidence="5 6">
    <name type="scientific">Desulfosarcina alkanivorans</name>
    <dbReference type="NCBI Taxonomy" id="571177"/>
    <lineage>
        <taxon>Bacteria</taxon>
        <taxon>Pseudomonadati</taxon>
        <taxon>Thermodesulfobacteriota</taxon>
        <taxon>Desulfobacteria</taxon>
        <taxon>Desulfobacterales</taxon>
        <taxon>Desulfosarcinaceae</taxon>
        <taxon>Desulfosarcina</taxon>
    </lineage>
</organism>
<dbReference type="Gene3D" id="3.40.50.1980">
    <property type="entry name" value="Nitrogenase molybdenum iron protein domain"/>
    <property type="match status" value="3"/>
</dbReference>
<evidence type="ECO:0000313" key="5">
    <source>
        <dbReference type="EMBL" id="BBO71065.1"/>
    </source>
</evidence>
<gene>
    <name evidence="5" type="primary">nifN</name>
    <name evidence="5" type="ORF">DSCA_49950</name>
</gene>
<comment type="similarity">
    <text evidence="1 3">Belongs to the NifD/NifK/NifE/NifN family.</text>
</comment>
<dbReference type="Gene3D" id="6.10.250.1090">
    <property type="match status" value="1"/>
</dbReference>
<evidence type="ECO:0000259" key="4">
    <source>
        <dbReference type="Pfam" id="PF00148"/>
    </source>
</evidence>
<dbReference type="InterPro" id="IPR000510">
    <property type="entry name" value="Nase/OxRdtase_comp1"/>
</dbReference>
<evidence type="ECO:0000256" key="3">
    <source>
        <dbReference type="RuleBase" id="RU004021"/>
    </source>
</evidence>
<dbReference type="InterPro" id="IPR000318">
    <property type="entry name" value="Nase_comp1_CS"/>
</dbReference>
<dbReference type="OrthoDB" id="9800746at2"/>
<dbReference type="PANTHER" id="PTHR33712:SF7">
    <property type="entry name" value="LIGHT-INDEPENDENT PROTOCHLOROPHYLLIDE REDUCTASE SUBUNIT B"/>
    <property type="match status" value="1"/>
</dbReference>
<feature type="domain" description="Nitrogenase/oxidoreductase component 1" evidence="4">
    <location>
        <begin position="20"/>
        <end position="442"/>
    </location>
</feature>
<dbReference type="InterPro" id="IPR050152">
    <property type="entry name" value="ChlB/BchB/BchZ"/>
</dbReference>
<dbReference type="SUPFAM" id="SSF53807">
    <property type="entry name" value="Helical backbone' metal receptor"/>
    <property type="match status" value="1"/>
</dbReference>
<name>A0A5K7YRU1_9BACT</name>
<dbReference type="KEGG" id="dalk:DSCA_49950"/>
<evidence type="ECO:0000256" key="1">
    <source>
        <dbReference type="ARBA" id="ARBA00011002"/>
    </source>
</evidence>
<reference evidence="5 6" key="1">
    <citation type="submission" date="2019-11" db="EMBL/GenBank/DDBJ databases">
        <title>Comparative genomics of hydrocarbon-degrading Desulfosarcina strains.</title>
        <authorList>
            <person name="Watanabe M."/>
            <person name="Kojima H."/>
            <person name="Fukui M."/>
        </authorList>
    </citation>
    <scope>NUCLEOTIDE SEQUENCE [LARGE SCALE GENOMIC DNA]</scope>
    <source>
        <strain evidence="5 6">PL12</strain>
    </source>
</reference>
<dbReference type="Pfam" id="PF00148">
    <property type="entry name" value="Oxidored_nitro"/>
    <property type="match status" value="1"/>
</dbReference>
<dbReference type="AlphaFoldDB" id="A0A5K7YRU1"/>
<keyword evidence="2 3" id="KW-0535">Nitrogen fixation</keyword>
<evidence type="ECO:0000256" key="2">
    <source>
        <dbReference type="ARBA" id="ARBA00023231"/>
    </source>
</evidence>
<dbReference type="EMBL" id="AP021874">
    <property type="protein sequence ID" value="BBO71065.1"/>
    <property type="molecule type" value="Genomic_DNA"/>
</dbReference>
<dbReference type="PANTHER" id="PTHR33712">
    <property type="entry name" value="LIGHT-INDEPENDENT PROTOCHLOROPHYLLIDE REDUCTASE SUBUNIT B"/>
    <property type="match status" value="1"/>
</dbReference>
<accession>A0A5K7YRU1</accession>
<protein>
    <submittedName>
        <fullName evidence="5">Nitrogenase</fullName>
    </submittedName>
</protein>
<proteinExistence type="inferred from homology"/>
<dbReference type="PROSITE" id="PS00699">
    <property type="entry name" value="NITROGENASE_1_1"/>
    <property type="match status" value="1"/>
</dbReference>
<dbReference type="Proteomes" id="UP000427906">
    <property type="component" value="Chromosome"/>
</dbReference>
<keyword evidence="6" id="KW-1185">Reference proteome</keyword>